<dbReference type="Proteomes" id="UP000002748">
    <property type="component" value="Unassembled WGS sequence"/>
</dbReference>
<evidence type="ECO:0000259" key="2">
    <source>
        <dbReference type="PROSITE" id="PS50213"/>
    </source>
</evidence>
<evidence type="ECO:0000313" key="3">
    <source>
        <dbReference type="EMBL" id="EJT46597.1"/>
    </source>
</evidence>
<dbReference type="PANTHER" id="PTHR10900:SF122">
    <property type="entry name" value="FAS1 DOMAIN-CONTAINING PROTEIN"/>
    <property type="match status" value="1"/>
</dbReference>
<proteinExistence type="predicted"/>
<sequence length="465" mass="52081">MRLTVLATLATVASARPFLPDLTSADWAQIQSGFSVENLGSLASGIASGIVDKINGAQKAVEEYSGDDTQKTIWQQINDDSDNYSKLIKVLNFEEDHKKVIDKRQDGYRITFFAPNNDALKCPHHKDDDLEAAFINEQDIGLAQVSAAIDSLETMGGDDKDKKRKKEIFKKIAHYVLQYHVLAQDFDEQALAQNSTIATTLRGPAGGSAGHKLRLHIEKHLVPPSLKLNFHSTIKSTHNAQNGVWHEIDHPLYPPVSIFAEALMITEYLSTTAAGIQAAHGRHFIEWEYDHEKSRKNRPVFAGTPAATFVAPSNKAWDAVPEGLRRFLFSPMGRRALAKTFAYHYLPRQILFSETYHKAKDIWSEDEDEGVWEVDSFGDDPSFKRTIDAPTGLKGHKIKFEIEKKKLLPVEGAVKVSIKVEGKDLQVIDVPASNGAWHIIDEVLCPPHDGKHKHLAPRTWDNWEE</sequence>
<dbReference type="PROSITE" id="PS50213">
    <property type="entry name" value="FAS1"/>
    <property type="match status" value="2"/>
</dbReference>
<dbReference type="SMART" id="SM00554">
    <property type="entry name" value="FAS1"/>
    <property type="match status" value="2"/>
</dbReference>
<dbReference type="EMBL" id="ALBS01000283">
    <property type="protein sequence ID" value="EJT46597.1"/>
    <property type="molecule type" value="Genomic_DNA"/>
</dbReference>
<dbReference type="KEGG" id="tasa:A1Q1_04774"/>
<comment type="caution">
    <text evidence="3">The sequence shown here is derived from an EMBL/GenBank/DDBJ whole genome shotgun (WGS) entry which is preliminary data.</text>
</comment>
<organism evidence="3 4">
    <name type="scientific">Trichosporon asahii var. asahii (strain ATCC 90039 / CBS 2479 / JCM 2466 / KCTC 7840 / NBRC 103889/ NCYC 2677 / UAMH 7654)</name>
    <name type="common">Yeast</name>
    <dbReference type="NCBI Taxonomy" id="1186058"/>
    <lineage>
        <taxon>Eukaryota</taxon>
        <taxon>Fungi</taxon>
        <taxon>Dikarya</taxon>
        <taxon>Basidiomycota</taxon>
        <taxon>Agaricomycotina</taxon>
        <taxon>Tremellomycetes</taxon>
        <taxon>Trichosporonales</taxon>
        <taxon>Trichosporonaceae</taxon>
        <taxon>Trichosporon</taxon>
    </lineage>
</organism>
<dbReference type="RefSeq" id="XP_014178487.1">
    <property type="nucleotide sequence ID" value="XM_014323012.1"/>
</dbReference>
<dbReference type="SUPFAM" id="SSF82153">
    <property type="entry name" value="FAS1 domain"/>
    <property type="match status" value="2"/>
</dbReference>
<keyword evidence="1" id="KW-0732">Signal</keyword>
<dbReference type="PANTHER" id="PTHR10900">
    <property type="entry name" value="PERIOSTIN-RELATED"/>
    <property type="match status" value="1"/>
</dbReference>
<dbReference type="GeneID" id="25988286"/>
<accession>J6EUZ3</accession>
<feature type="signal peptide" evidence="1">
    <location>
        <begin position="1"/>
        <end position="15"/>
    </location>
</feature>
<protein>
    <recommendedName>
        <fullName evidence="2">FAS1 domain-containing protein</fullName>
    </recommendedName>
</protein>
<dbReference type="AlphaFoldDB" id="J6EUZ3"/>
<dbReference type="GO" id="GO:0000329">
    <property type="term" value="C:fungal-type vacuole membrane"/>
    <property type="evidence" value="ECO:0007669"/>
    <property type="project" value="TreeGrafter"/>
</dbReference>
<evidence type="ECO:0000256" key="1">
    <source>
        <dbReference type="SAM" id="SignalP"/>
    </source>
</evidence>
<feature type="domain" description="FAS1" evidence="2">
    <location>
        <begin position="265"/>
        <end position="444"/>
    </location>
</feature>
<evidence type="ECO:0000313" key="4">
    <source>
        <dbReference type="Proteomes" id="UP000002748"/>
    </source>
</evidence>
<dbReference type="GO" id="GO:0016236">
    <property type="term" value="P:macroautophagy"/>
    <property type="evidence" value="ECO:0007669"/>
    <property type="project" value="TreeGrafter"/>
</dbReference>
<dbReference type="OrthoDB" id="7700931at2759"/>
<dbReference type="InterPro" id="IPR050904">
    <property type="entry name" value="Adhesion/Biosynth-related"/>
</dbReference>
<dbReference type="InterPro" id="IPR000782">
    <property type="entry name" value="FAS1_domain"/>
</dbReference>
<dbReference type="HOGENOM" id="CLU_026509_0_0_1"/>
<reference evidence="3 4" key="1">
    <citation type="journal article" date="2012" name="Eukaryot. Cell">
        <title>Draft genome sequence of CBS 2479, the standard type strain of Trichosporon asahii.</title>
        <authorList>
            <person name="Yang R.Y."/>
            <person name="Li H.T."/>
            <person name="Zhu H."/>
            <person name="Zhou G.P."/>
            <person name="Wang M."/>
            <person name="Wang L."/>
        </authorList>
    </citation>
    <scope>NUCLEOTIDE SEQUENCE [LARGE SCALE GENOMIC DNA]</scope>
    <source>
        <strain evidence="4">ATCC 90039 / CBS 2479 / JCM 2466 / KCTC 7840 / NCYC 2677 / UAMH 7654</strain>
    </source>
</reference>
<dbReference type="GO" id="GO:0005615">
    <property type="term" value="C:extracellular space"/>
    <property type="evidence" value="ECO:0007669"/>
    <property type="project" value="TreeGrafter"/>
</dbReference>
<feature type="chain" id="PRO_5012384297" description="FAS1 domain-containing protein" evidence="1">
    <location>
        <begin position="16"/>
        <end position="465"/>
    </location>
</feature>
<name>J6EUZ3_TRIAS</name>
<dbReference type="InterPro" id="IPR036378">
    <property type="entry name" value="FAS1_dom_sf"/>
</dbReference>
<feature type="domain" description="FAS1" evidence="2">
    <location>
        <begin position="71"/>
        <end position="252"/>
    </location>
</feature>
<gene>
    <name evidence="3" type="ORF">A1Q1_04774</name>
</gene>
<dbReference type="VEuPathDB" id="FungiDB:A1Q1_04774"/>
<dbReference type="Pfam" id="PF02469">
    <property type="entry name" value="Fasciclin"/>
    <property type="match status" value="2"/>
</dbReference>
<dbReference type="Gene3D" id="2.30.180.10">
    <property type="entry name" value="FAS1 domain"/>
    <property type="match status" value="2"/>
</dbReference>